<feature type="signal peptide" evidence="2">
    <location>
        <begin position="1"/>
        <end position="19"/>
    </location>
</feature>
<dbReference type="Proteomes" id="UP000887572">
    <property type="component" value="Unplaced"/>
</dbReference>
<feature type="region of interest" description="Disordered" evidence="1">
    <location>
        <begin position="45"/>
        <end position="86"/>
    </location>
</feature>
<evidence type="ECO:0000256" key="1">
    <source>
        <dbReference type="SAM" id="MobiDB-lite"/>
    </source>
</evidence>
<dbReference type="WBParaSite" id="Gr19_v10_g14819.t1">
    <property type="protein sequence ID" value="Gr19_v10_g14819.t1"/>
    <property type="gene ID" value="Gr19_v10_g14819"/>
</dbReference>
<keyword evidence="2" id="KW-0732">Signal</keyword>
<protein>
    <submittedName>
        <fullName evidence="4 5">Uncharacterized protein</fullName>
    </submittedName>
</protein>
<sequence>MAALFVLAILIGAFAPLDAKTTTAPPAEKSTIPIGIETTEKLVATTQPTTQPEKLVSTASTQPTTQPDKLVSTASTQPTTQAGTEMTDKLVSTTGENEGTSTTQAQTMPTEVTPTMKREELTTLKKFVITCTPNGGQVGAEPFIRPVFVVIVTYLAMLAV</sequence>
<proteinExistence type="predicted"/>
<organism evidence="3 4">
    <name type="scientific">Globodera rostochiensis</name>
    <name type="common">Golden nematode worm</name>
    <name type="synonym">Heterodera rostochiensis</name>
    <dbReference type="NCBI Taxonomy" id="31243"/>
    <lineage>
        <taxon>Eukaryota</taxon>
        <taxon>Metazoa</taxon>
        <taxon>Ecdysozoa</taxon>
        <taxon>Nematoda</taxon>
        <taxon>Chromadorea</taxon>
        <taxon>Rhabditida</taxon>
        <taxon>Tylenchina</taxon>
        <taxon>Tylenchomorpha</taxon>
        <taxon>Tylenchoidea</taxon>
        <taxon>Heteroderidae</taxon>
        <taxon>Heteroderinae</taxon>
        <taxon>Globodera</taxon>
    </lineage>
</organism>
<name>A0A914H759_GLORO</name>
<reference evidence="4 5" key="1">
    <citation type="submission" date="2022-11" db="UniProtKB">
        <authorList>
            <consortium name="WormBaseParasite"/>
        </authorList>
    </citation>
    <scope>IDENTIFICATION</scope>
</reference>
<evidence type="ECO:0000256" key="2">
    <source>
        <dbReference type="SAM" id="SignalP"/>
    </source>
</evidence>
<dbReference type="WBParaSite" id="Gr19_v10_g4542.t1">
    <property type="protein sequence ID" value="Gr19_v10_g4542.t1"/>
    <property type="gene ID" value="Gr19_v10_g4542"/>
</dbReference>
<feature type="compositionally biased region" description="Polar residues" evidence="1">
    <location>
        <begin position="45"/>
        <end position="84"/>
    </location>
</feature>
<accession>A0A914H759</accession>
<feature type="chain" id="PRO_5038275826" evidence="2">
    <location>
        <begin position="20"/>
        <end position="160"/>
    </location>
</feature>
<evidence type="ECO:0000313" key="4">
    <source>
        <dbReference type="WBParaSite" id="Gr19_v10_g14819.t1"/>
    </source>
</evidence>
<evidence type="ECO:0000313" key="5">
    <source>
        <dbReference type="WBParaSite" id="Gr19_v10_g4542.t1"/>
    </source>
</evidence>
<dbReference type="AlphaFoldDB" id="A0A914H759"/>
<keyword evidence="3" id="KW-1185">Reference proteome</keyword>
<evidence type="ECO:0000313" key="3">
    <source>
        <dbReference type="Proteomes" id="UP000887572"/>
    </source>
</evidence>